<organism evidence="1 2">
    <name type="scientific">Apilactobacillus apisilvae</name>
    <dbReference type="NCBI Taxonomy" id="2923364"/>
    <lineage>
        <taxon>Bacteria</taxon>
        <taxon>Bacillati</taxon>
        <taxon>Bacillota</taxon>
        <taxon>Bacilli</taxon>
        <taxon>Lactobacillales</taxon>
        <taxon>Lactobacillaceae</taxon>
        <taxon>Apilactobacillus</taxon>
    </lineage>
</organism>
<sequence>MKNDYYKGLQKAFRENNSYEYMKNHKIMSYFYKLGINNNRRLRSLFNIHHSDEYIKGYTKISIF</sequence>
<dbReference type="Proteomes" id="UP000831859">
    <property type="component" value="Chromosome"/>
</dbReference>
<accession>A0ABY4PGV5</accession>
<evidence type="ECO:0000313" key="1">
    <source>
        <dbReference type="EMBL" id="UQS84711.1"/>
    </source>
</evidence>
<evidence type="ECO:0000313" key="2">
    <source>
        <dbReference type="Proteomes" id="UP000831859"/>
    </source>
</evidence>
<keyword evidence="2" id="KW-1185">Reference proteome</keyword>
<name>A0ABY4PGV5_9LACO</name>
<dbReference type="EMBL" id="CP093362">
    <property type="protein sequence ID" value="UQS84711.1"/>
    <property type="molecule type" value="Genomic_DNA"/>
</dbReference>
<dbReference type="RefSeq" id="WP_249510695.1">
    <property type="nucleotide sequence ID" value="NZ_CP093362.1"/>
</dbReference>
<gene>
    <name evidence="1" type="ORF">MOO46_05540</name>
</gene>
<protein>
    <submittedName>
        <fullName evidence="1">Uncharacterized protein</fullName>
    </submittedName>
</protein>
<reference evidence="1 2" key="1">
    <citation type="journal article" date="2022" name="Int. J. Syst. Evol. Microbiol.">
        <title>Apilactobacillus apisilvae sp. nov., Nicolia spurrieriana gen. nov. sp. nov., Bombilactobacillus folatiphilus sp. nov. and Bombilactobacillus thymidiniphilus sp. nov., four new lactic acid bacterial isolates from stingless bees Tetragonula carbonaria and Austroplebeia australis.</title>
        <authorList>
            <person name="Oliphant S.A."/>
            <person name="Watson-Haigh N.S."/>
            <person name="Sumby K.M."/>
            <person name="Gardner J."/>
            <person name="Groom S."/>
            <person name="Jiranek V."/>
        </authorList>
    </citation>
    <scope>NUCLEOTIDE SEQUENCE [LARGE SCALE GENOMIC DNA]</scope>
    <source>
        <strain evidence="1 2">SG5_A10</strain>
    </source>
</reference>
<proteinExistence type="predicted"/>